<comment type="subcellular location">
    <subcellularLocation>
        <location evidence="1 9">Cell membrane</location>
        <topology evidence="1 9">Multi-pass membrane protein</topology>
    </subcellularLocation>
</comment>
<keyword evidence="6 9" id="KW-0812">Transmembrane</keyword>
<feature type="transmembrane region" description="Helical" evidence="9">
    <location>
        <begin position="364"/>
        <end position="386"/>
    </location>
</feature>
<feature type="transmembrane region" description="Helical" evidence="9">
    <location>
        <begin position="257"/>
        <end position="277"/>
    </location>
</feature>
<feature type="transmembrane region" description="Helical" evidence="9">
    <location>
        <begin position="218"/>
        <end position="237"/>
    </location>
</feature>
<gene>
    <name evidence="11" type="ORF">ACFO0D_13960</name>
</gene>
<comment type="similarity">
    <text evidence="2">Belongs to the binding-protein-dependent transport system permease family. MalFG subfamily.</text>
</comment>
<evidence type="ECO:0000256" key="7">
    <source>
        <dbReference type="ARBA" id="ARBA00022989"/>
    </source>
</evidence>
<feature type="transmembrane region" description="Helical" evidence="9">
    <location>
        <begin position="289"/>
        <end position="311"/>
    </location>
</feature>
<evidence type="ECO:0000256" key="9">
    <source>
        <dbReference type="RuleBase" id="RU363032"/>
    </source>
</evidence>
<name>A0ABV9ICS5_9DEIO</name>
<keyword evidence="12" id="KW-1185">Reference proteome</keyword>
<keyword evidence="8 9" id="KW-0472">Membrane</keyword>
<organism evidence="11 12">
    <name type="scientific">Deinococcus hohokamensis</name>
    <dbReference type="NCBI Taxonomy" id="309883"/>
    <lineage>
        <taxon>Bacteria</taxon>
        <taxon>Thermotogati</taxon>
        <taxon>Deinococcota</taxon>
        <taxon>Deinococci</taxon>
        <taxon>Deinococcales</taxon>
        <taxon>Deinococcaceae</taxon>
        <taxon>Deinococcus</taxon>
    </lineage>
</organism>
<dbReference type="InterPro" id="IPR000515">
    <property type="entry name" value="MetI-like"/>
</dbReference>
<evidence type="ECO:0000313" key="11">
    <source>
        <dbReference type="EMBL" id="MFC4639441.1"/>
    </source>
</evidence>
<dbReference type="PROSITE" id="PS50928">
    <property type="entry name" value="ABC_TM1"/>
    <property type="match status" value="1"/>
</dbReference>
<reference evidence="12" key="1">
    <citation type="journal article" date="2019" name="Int. J. Syst. Evol. Microbiol.">
        <title>The Global Catalogue of Microorganisms (GCM) 10K type strain sequencing project: providing services to taxonomists for standard genome sequencing and annotation.</title>
        <authorList>
            <consortium name="The Broad Institute Genomics Platform"/>
            <consortium name="The Broad Institute Genome Sequencing Center for Infectious Disease"/>
            <person name="Wu L."/>
            <person name="Ma J."/>
        </authorList>
    </citation>
    <scope>NUCLEOTIDE SEQUENCE [LARGE SCALE GENOMIC DNA]</scope>
    <source>
        <strain evidence="12">CCUG 55995</strain>
    </source>
</reference>
<dbReference type="RefSeq" id="WP_380062429.1">
    <property type="nucleotide sequence ID" value="NZ_JBHSEI010000010.1"/>
</dbReference>
<dbReference type="PANTHER" id="PTHR32243">
    <property type="entry name" value="MALTOSE TRANSPORT SYSTEM PERMEASE-RELATED"/>
    <property type="match status" value="1"/>
</dbReference>
<evidence type="ECO:0000256" key="8">
    <source>
        <dbReference type="ARBA" id="ARBA00023136"/>
    </source>
</evidence>
<feature type="transmembrane region" description="Helical" evidence="9">
    <location>
        <begin position="424"/>
        <end position="444"/>
    </location>
</feature>
<evidence type="ECO:0000259" key="10">
    <source>
        <dbReference type="PROSITE" id="PS50928"/>
    </source>
</evidence>
<dbReference type="PANTHER" id="PTHR32243:SF50">
    <property type="entry name" value="MALTOSE_MALTODEXTRIN TRANSPORT SYSTEM PERMEASE PROTEIN MALG"/>
    <property type="match status" value="1"/>
</dbReference>
<keyword evidence="4" id="KW-1003">Cell membrane</keyword>
<dbReference type="Gene3D" id="1.10.3720.10">
    <property type="entry name" value="MetI-like"/>
    <property type="match status" value="1"/>
</dbReference>
<feature type="transmembrane region" description="Helical" evidence="9">
    <location>
        <begin position="181"/>
        <end position="206"/>
    </location>
</feature>
<evidence type="ECO:0000256" key="3">
    <source>
        <dbReference type="ARBA" id="ARBA00022448"/>
    </source>
</evidence>
<dbReference type="Pfam" id="PF00528">
    <property type="entry name" value="BPD_transp_1"/>
    <property type="match status" value="1"/>
</dbReference>
<dbReference type="Proteomes" id="UP001595952">
    <property type="component" value="Unassembled WGS sequence"/>
</dbReference>
<feature type="transmembrane region" description="Helical" evidence="9">
    <location>
        <begin position="323"/>
        <end position="343"/>
    </location>
</feature>
<keyword evidence="5" id="KW-0762">Sugar transport</keyword>
<evidence type="ECO:0000256" key="1">
    <source>
        <dbReference type="ARBA" id="ARBA00004651"/>
    </source>
</evidence>
<dbReference type="CDD" id="cd06261">
    <property type="entry name" value="TM_PBP2"/>
    <property type="match status" value="1"/>
</dbReference>
<proteinExistence type="inferred from homology"/>
<dbReference type="SUPFAM" id="SSF161098">
    <property type="entry name" value="MetI-like"/>
    <property type="match status" value="1"/>
</dbReference>
<feature type="domain" description="ABC transmembrane type-1" evidence="10">
    <location>
        <begin position="252"/>
        <end position="444"/>
    </location>
</feature>
<feature type="transmembrane region" description="Helical" evidence="9">
    <location>
        <begin position="27"/>
        <end position="47"/>
    </location>
</feature>
<dbReference type="EMBL" id="JBHSEI010000010">
    <property type="protein sequence ID" value="MFC4639441.1"/>
    <property type="molecule type" value="Genomic_DNA"/>
</dbReference>
<feature type="transmembrane region" description="Helical" evidence="9">
    <location>
        <begin position="392"/>
        <end position="412"/>
    </location>
</feature>
<protein>
    <submittedName>
        <fullName evidence="11">Sugar ABC transporter permease</fullName>
    </submittedName>
</protein>
<evidence type="ECO:0000256" key="5">
    <source>
        <dbReference type="ARBA" id="ARBA00022597"/>
    </source>
</evidence>
<dbReference type="InterPro" id="IPR050901">
    <property type="entry name" value="BP-dep_ABC_trans_perm"/>
</dbReference>
<accession>A0ABV9ICS5</accession>
<evidence type="ECO:0000256" key="4">
    <source>
        <dbReference type="ARBA" id="ARBA00022475"/>
    </source>
</evidence>
<evidence type="ECO:0000256" key="2">
    <source>
        <dbReference type="ARBA" id="ARBA00009047"/>
    </source>
</evidence>
<dbReference type="InterPro" id="IPR035906">
    <property type="entry name" value="MetI-like_sf"/>
</dbReference>
<evidence type="ECO:0000256" key="6">
    <source>
        <dbReference type="ARBA" id="ARBA00022692"/>
    </source>
</evidence>
<sequence>MTVSPQLPQDLPPGGYVHHEPGLLRRALPWLVLAAVVLAAGALAYFLGRNMQGRPKSFTIFFVEGGWKRFLLFLLAASGVLALTSLIGQRLGQARTGRRISYAAVLGDQLTHLFLMLVTLVAIYPLVYVLLAAFDPRNSLFAFPDFGNPNIFYKTGLLPKLDVLSYENFQKLFEGVSIPGWQVALAGLGGAALTGLLLLALVSRAVQDSPGLARARTWLTRLLIGALVVLVALMTPAQFQGGTNESKFLLSVRNTLLVSGMTGLLAILLSTTAGYAMARLRFPGRFQTLLFFIFIQMFPVFLALVAVYSLMVTLGLSNTFTGLILAYSGGAIAFNTWIFKGYVESLPESLEEAAMVDGATRWQTFLRVVLPLSGGMLVFIFLNQFIGTYAEFILANILLTGVEKWTVGIMLLSFTQGQFSTKWGVFAAAATLGALPIVALFYGFQRYFVGGTVAGGVKE</sequence>
<feature type="transmembrane region" description="Helical" evidence="9">
    <location>
        <begin position="67"/>
        <end position="89"/>
    </location>
</feature>
<keyword evidence="7 9" id="KW-1133">Transmembrane helix</keyword>
<keyword evidence="3 9" id="KW-0813">Transport</keyword>
<comment type="caution">
    <text evidence="11">The sequence shown here is derived from an EMBL/GenBank/DDBJ whole genome shotgun (WGS) entry which is preliminary data.</text>
</comment>
<feature type="transmembrane region" description="Helical" evidence="9">
    <location>
        <begin position="110"/>
        <end position="134"/>
    </location>
</feature>
<evidence type="ECO:0000313" key="12">
    <source>
        <dbReference type="Proteomes" id="UP001595952"/>
    </source>
</evidence>